<name>A0A0F1A3A9_9ENTR</name>
<evidence type="ECO:0000313" key="1">
    <source>
        <dbReference type="EMBL" id="KJN16282.1"/>
    </source>
</evidence>
<organism evidence="1 2">
    <name type="scientific">Enterobacter sichuanensis</name>
    <dbReference type="NCBI Taxonomy" id="2071710"/>
    <lineage>
        <taxon>Bacteria</taxon>
        <taxon>Pseudomonadati</taxon>
        <taxon>Pseudomonadota</taxon>
        <taxon>Gammaproteobacteria</taxon>
        <taxon>Enterobacterales</taxon>
        <taxon>Enterobacteriaceae</taxon>
        <taxon>Enterobacter</taxon>
        <taxon>Enterobacter cloacae complex</taxon>
    </lineage>
</organism>
<evidence type="ECO:0000313" key="2">
    <source>
        <dbReference type="Proteomes" id="UP000033352"/>
    </source>
</evidence>
<proteinExistence type="predicted"/>
<sequence>MAVETFSWCPKVASQVDTSFRTRKAQFGDGYTQVAGDGINPVTPQWSVSFTGDEAYIQAIKNFLNRHTGWKSFIWKPPLEPSGLWRAESFQISTHGNKKYTLSSTFIQAYHP</sequence>
<dbReference type="Pfam" id="PF05939">
    <property type="entry name" value="Phage_min_tail"/>
    <property type="match status" value="1"/>
</dbReference>
<dbReference type="Proteomes" id="UP000033352">
    <property type="component" value="Unassembled WGS sequence"/>
</dbReference>
<dbReference type="RefSeq" id="WP_022648882.1">
    <property type="nucleotide sequence ID" value="NZ_JZYX01000077.1"/>
</dbReference>
<dbReference type="PATRIC" id="fig|1619248.3.peg.4788"/>
<dbReference type="GeneID" id="99706792"/>
<dbReference type="AlphaFoldDB" id="A0A0F1A3A9"/>
<comment type="caution">
    <text evidence="1">The sequence shown here is derived from an EMBL/GenBank/DDBJ whole genome shotgun (WGS) entry which is preliminary data.</text>
</comment>
<protein>
    <submittedName>
        <fullName evidence="1">Minor tail family protein</fullName>
    </submittedName>
</protein>
<reference evidence="1 2" key="1">
    <citation type="submission" date="2015-03" db="EMBL/GenBank/DDBJ databases">
        <authorList>
            <person name="McCorrison J."/>
            <person name="Sanka R."/>
            <person name="Adams M."/>
            <person name="Brinkac L."/>
            <person name="Nierman W."/>
            <person name="Sutton G."/>
            <person name="Nelson K."/>
            <person name="Kiedrowski L."/>
            <person name="Guerrero D."/>
            <person name="Bonomo R."/>
        </authorList>
    </citation>
    <scope>NUCLEOTIDE SEQUENCE [LARGE SCALE GENOMIC DNA]</scope>
    <source>
        <strain evidence="1 2">35699</strain>
    </source>
</reference>
<dbReference type="OrthoDB" id="8607203at2"/>
<gene>
    <name evidence="1" type="ORF">SS37_23965</name>
</gene>
<dbReference type="EMBL" id="JZYX01000077">
    <property type="protein sequence ID" value="KJN16282.1"/>
    <property type="molecule type" value="Genomic_DNA"/>
</dbReference>
<dbReference type="InterPro" id="IPR010265">
    <property type="entry name" value="Phage_lambda_TipM"/>
</dbReference>
<accession>A0A0F1A3A9</accession>